<evidence type="ECO:0008006" key="10">
    <source>
        <dbReference type="Google" id="ProtNLM"/>
    </source>
</evidence>
<feature type="compositionally biased region" description="Low complexity" evidence="6">
    <location>
        <begin position="165"/>
        <end position="178"/>
    </location>
</feature>
<dbReference type="OrthoDB" id="3648309at2759"/>
<feature type="transmembrane region" description="Helical" evidence="7">
    <location>
        <begin position="301"/>
        <end position="319"/>
    </location>
</feature>
<keyword evidence="9" id="KW-1185">Reference proteome</keyword>
<accession>A0A9P4I1C9</accession>
<keyword evidence="4 7" id="KW-1133">Transmembrane helix</keyword>
<dbReference type="AlphaFoldDB" id="A0A9P4I1C9"/>
<feature type="transmembrane region" description="Helical" evidence="7">
    <location>
        <begin position="215"/>
        <end position="232"/>
    </location>
</feature>
<comment type="subcellular location">
    <subcellularLocation>
        <location evidence="1">Membrane</location>
        <topology evidence="1">Multi-pass membrane protein</topology>
    </subcellularLocation>
</comment>
<proteinExistence type="inferred from homology"/>
<dbReference type="GO" id="GO:0005886">
    <property type="term" value="C:plasma membrane"/>
    <property type="evidence" value="ECO:0007669"/>
    <property type="project" value="TreeGrafter"/>
</dbReference>
<evidence type="ECO:0000256" key="4">
    <source>
        <dbReference type="ARBA" id="ARBA00022989"/>
    </source>
</evidence>
<comment type="caution">
    <text evidence="8">The sequence shown here is derived from an EMBL/GenBank/DDBJ whole genome shotgun (WGS) entry which is preliminary data.</text>
</comment>
<dbReference type="PANTHER" id="PTHR31123">
    <property type="entry name" value="ACCUMULATION OF DYADS PROTEIN 2-RELATED"/>
    <property type="match status" value="1"/>
</dbReference>
<dbReference type="GO" id="GO:0015123">
    <property type="term" value="F:acetate transmembrane transporter activity"/>
    <property type="evidence" value="ECO:0007669"/>
    <property type="project" value="TreeGrafter"/>
</dbReference>
<keyword evidence="3 7" id="KW-0812">Transmembrane</keyword>
<keyword evidence="5 7" id="KW-0472">Membrane</keyword>
<gene>
    <name evidence="8" type="ORF">K490DRAFT_62073</name>
</gene>
<feature type="transmembrane region" description="Helical" evidence="7">
    <location>
        <begin position="244"/>
        <end position="265"/>
    </location>
</feature>
<dbReference type="PANTHER" id="PTHR31123:SF1">
    <property type="entry name" value="ACCUMULATION OF DYADS PROTEIN 2-RELATED"/>
    <property type="match status" value="1"/>
</dbReference>
<feature type="transmembrane region" description="Helical" evidence="7">
    <location>
        <begin position="363"/>
        <end position="386"/>
    </location>
</feature>
<reference evidence="8" key="1">
    <citation type="journal article" date="2020" name="Stud. Mycol.">
        <title>101 Dothideomycetes genomes: a test case for predicting lifestyles and emergence of pathogens.</title>
        <authorList>
            <person name="Haridas S."/>
            <person name="Albert R."/>
            <person name="Binder M."/>
            <person name="Bloem J."/>
            <person name="Labutti K."/>
            <person name="Salamov A."/>
            <person name="Andreopoulos B."/>
            <person name="Baker S."/>
            <person name="Barry K."/>
            <person name="Bills G."/>
            <person name="Bluhm B."/>
            <person name="Cannon C."/>
            <person name="Castanera R."/>
            <person name="Culley D."/>
            <person name="Daum C."/>
            <person name="Ezra D."/>
            <person name="Gonzalez J."/>
            <person name="Henrissat B."/>
            <person name="Kuo A."/>
            <person name="Liang C."/>
            <person name="Lipzen A."/>
            <person name="Lutzoni F."/>
            <person name="Magnuson J."/>
            <person name="Mondo S."/>
            <person name="Nolan M."/>
            <person name="Ohm R."/>
            <person name="Pangilinan J."/>
            <person name="Park H.-J."/>
            <person name="Ramirez L."/>
            <person name="Alfaro M."/>
            <person name="Sun H."/>
            <person name="Tritt A."/>
            <person name="Yoshinaga Y."/>
            <person name="Zwiers L.-H."/>
            <person name="Turgeon B."/>
            <person name="Goodwin S."/>
            <person name="Spatafora J."/>
            <person name="Crous P."/>
            <person name="Grigoriev I."/>
        </authorList>
    </citation>
    <scope>NUCLEOTIDE SEQUENCE</scope>
    <source>
        <strain evidence="8">CBS 121410</strain>
    </source>
</reference>
<protein>
    <recommendedName>
        <fullName evidence="10">GPR1/FUN34/yaaH family-domain-containing protein</fullName>
    </recommendedName>
</protein>
<feature type="region of interest" description="Disordered" evidence="6">
    <location>
        <begin position="165"/>
        <end position="188"/>
    </location>
</feature>
<feature type="region of interest" description="Disordered" evidence="6">
    <location>
        <begin position="1"/>
        <end position="129"/>
    </location>
</feature>
<dbReference type="Pfam" id="PF01184">
    <property type="entry name" value="Gpr1_Fun34_YaaH"/>
    <property type="match status" value="1"/>
</dbReference>
<name>A0A9P4I1C9_9PEZI</name>
<feature type="transmembrane region" description="Helical" evidence="7">
    <location>
        <begin position="271"/>
        <end position="289"/>
    </location>
</feature>
<dbReference type="Proteomes" id="UP000799776">
    <property type="component" value="Unassembled WGS sequence"/>
</dbReference>
<sequence>MSFETAGTSPKMAPNGPYPLHSHGDSTSTAQGTPTPTHFGSKSNMKKPSYRSLQKSDSQNLSTELYPHLRQQPSRDGLTLGMAIPGPSHRVQPSQEPIRSKASPPSRPQTPCPTKTPTTPAPSYTAPSVPGYDVPALLLTQSHPRSRPTHKPSVEFSEAAQEYQPYYSSSGSGASSPYRPKSPGGPVVKTREIANFDQEPQLPPQHHNQADAKPLGFAALALTLFLFSLQHLSSLGPNASTTTAAIGPVLAVGGLVQVLAAMWAMALGSTLGATVFGSYGCFWLAYGIAMDRGSGAVGSGGIAELDMAFALCFYAWFAWSVLLTSLSMRRALAPALFFLSMDFVFLFAGLGAQYGTVSVGRRLNIATGVFGMGAATTAGFLVYHALADERNSFARVSLGNLPWSEQGTQMGHMRRLALIEKCKREWAGFSAEQRRKAWEKV</sequence>
<evidence type="ECO:0000313" key="9">
    <source>
        <dbReference type="Proteomes" id="UP000799776"/>
    </source>
</evidence>
<dbReference type="InterPro" id="IPR000791">
    <property type="entry name" value="Gpr1/Fun34/SatP-like"/>
</dbReference>
<feature type="compositionally biased region" description="Low complexity" evidence="6">
    <location>
        <begin position="112"/>
        <end position="129"/>
    </location>
</feature>
<organism evidence="8 9">
    <name type="scientific">Saccharata proteae CBS 121410</name>
    <dbReference type="NCBI Taxonomy" id="1314787"/>
    <lineage>
        <taxon>Eukaryota</taxon>
        <taxon>Fungi</taxon>
        <taxon>Dikarya</taxon>
        <taxon>Ascomycota</taxon>
        <taxon>Pezizomycotina</taxon>
        <taxon>Dothideomycetes</taxon>
        <taxon>Dothideomycetes incertae sedis</taxon>
        <taxon>Botryosphaeriales</taxon>
        <taxon>Saccharataceae</taxon>
        <taxon>Saccharata</taxon>
    </lineage>
</organism>
<evidence type="ECO:0000256" key="6">
    <source>
        <dbReference type="SAM" id="MobiDB-lite"/>
    </source>
</evidence>
<evidence type="ECO:0000256" key="7">
    <source>
        <dbReference type="SAM" id="Phobius"/>
    </source>
</evidence>
<evidence type="ECO:0000256" key="3">
    <source>
        <dbReference type="ARBA" id="ARBA00022692"/>
    </source>
</evidence>
<evidence type="ECO:0000256" key="2">
    <source>
        <dbReference type="ARBA" id="ARBA00005587"/>
    </source>
</evidence>
<dbReference type="InterPro" id="IPR051633">
    <property type="entry name" value="AceTr"/>
</dbReference>
<comment type="similarity">
    <text evidence="2">Belongs to the acetate uptake transporter (AceTr) (TC 2.A.96) family.</text>
</comment>
<dbReference type="EMBL" id="ML978712">
    <property type="protein sequence ID" value="KAF2090754.1"/>
    <property type="molecule type" value="Genomic_DNA"/>
</dbReference>
<evidence type="ECO:0000256" key="5">
    <source>
        <dbReference type="ARBA" id="ARBA00023136"/>
    </source>
</evidence>
<feature type="compositionally biased region" description="Polar residues" evidence="6">
    <location>
        <begin position="51"/>
        <end position="63"/>
    </location>
</feature>
<evidence type="ECO:0000256" key="1">
    <source>
        <dbReference type="ARBA" id="ARBA00004141"/>
    </source>
</evidence>
<feature type="compositionally biased region" description="Polar residues" evidence="6">
    <location>
        <begin position="25"/>
        <end position="43"/>
    </location>
</feature>
<feature type="transmembrane region" description="Helical" evidence="7">
    <location>
        <begin position="331"/>
        <end position="351"/>
    </location>
</feature>
<evidence type="ECO:0000313" key="8">
    <source>
        <dbReference type="EMBL" id="KAF2090754.1"/>
    </source>
</evidence>